<comment type="pathway">
    <text evidence="2">Alkene biosynthesis; ethylene biosynthesis via 2-oxoglutarate.</text>
</comment>
<evidence type="ECO:0000256" key="5">
    <source>
        <dbReference type="ARBA" id="ARBA00019045"/>
    </source>
</evidence>
<dbReference type="Gene3D" id="2.60.120.330">
    <property type="entry name" value="B-lactam Antibiotic, Isopenicillin N Synthase, Chain"/>
    <property type="match status" value="1"/>
</dbReference>
<dbReference type="GO" id="GO:0046872">
    <property type="term" value="F:metal ion binding"/>
    <property type="evidence" value="ECO:0007669"/>
    <property type="project" value="UniProtKB-KW"/>
</dbReference>
<comment type="cofactor">
    <cofactor evidence="1">
        <name>Fe(2+)</name>
        <dbReference type="ChEBI" id="CHEBI:29033"/>
    </cofactor>
</comment>
<dbReference type="Pfam" id="PF03171">
    <property type="entry name" value="2OG-FeII_Oxy"/>
    <property type="match status" value="1"/>
</dbReference>
<evidence type="ECO:0000256" key="11">
    <source>
        <dbReference type="RuleBase" id="RU003682"/>
    </source>
</evidence>
<dbReference type="GO" id="GO:0102276">
    <property type="term" value="F:2-oxoglutarate oxygenase/decarboxylase (ethylene-forming) activity"/>
    <property type="evidence" value="ECO:0007669"/>
    <property type="project" value="UniProtKB-EC"/>
</dbReference>
<name>A0A7V5NX94_9PROT</name>
<evidence type="ECO:0000313" key="13">
    <source>
        <dbReference type="EMBL" id="HHI88959.1"/>
    </source>
</evidence>
<feature type="domain" description="Fe2OG dioxygenase" evidence="12">
    <location>
        <begin position="172"/>
        <end position="273"/>
    </location>
</feature>
<protein>
    <recommendedName>
        <fullName evidence="5">2-oxoglutarate-dependent ethylene/succinate-forming enzyme</fullName>
        <ecNumber evidence="4">1.13.12.19</ecNumber>
        <ecNumber evidence="3">1.14.20.7</ecNumber>
    </recommendedName>
    <alternativeName>
        <fullName evidence="7">2-oxoglutarate dioxygenase (ethylene-forming)</fullName>
    </alternativeName>
    <alternativeName>
        <fullName evidence="8">2-oxoglutarate/L-arginine monooxygenase/decarboxylase (succinate-forming)</fullName>
    </alternativeName>
</protein>
<dbReference type="PANTHER" id="PTHR47990">
    <property type="entry name" value="2-OXOGLUTARATE (2OG) AND FE(II)-DEPENDENT OXYGENASE SUPERFAMILY PROTEIN-RELATED"/>
    <property type="match status" value="1"/>
</dbReference>
<comment type="similarity">
    <text evidence="11">Belongs to the iron/ascorbate-dependent oxidoreductase family.</text>
</comment>
<dbReference type="AlphaFoldDB" id="A0A7V5NX94"/>
<evidence type="ECO:0000256" key="4">
    <source>
        <dbReference type="ARBA" id="ARBA00012531"/>
    </source>
</evidence>
<evidence type="ECO:0000256" key="1">
    <source>
        <dbReference type="ARBA" id="ARBA00001954"/>
    </source>
</evidence>
<dbReference type="InterPro" id="IPR050231">
    <property type="entry name" value="Iron_ascorbate_oxido_reductase"/>
</dbReference>
<evidence type="ECO:0000256" key="2">
    <source>
        <dbReference type="ARBA" id="ARBA00004767"/>
    </source>
</evidence>
<proteinExistence type="inferred from homology"/>
<keyword evidence="11" id="KW-0560">Oxidoreductase</keyword>
<organism evidence="13">
    <name type="scientific">Hellea balneolensis</name>
    <dbReference type="NCBI Taxonomy" id="287478"/>
    <lineage>
        <taxon>Bacteria</taxon>
        <taxon>Pseudomonadati</taxon>
        <taxon>Pseudomonadota</taxon>
        <taxon>Alphaproteobacteria</taxon>
        <taxon>Maricaulales</taxon>
        <taxon>Robiginitomaculaceae</taxon>
        <taxon>Hellea</taxon>
    </lineage>
</organism>
<dbReference type="GO" id="GO:0009693">
    <property type="term" value="P:ethylene biosynthetic process"/>
    <property type="evidence" value="ECO:0007669"/>
    <property type="project" value="UniProtKB-KW"/>
</dbReference>
<dbReference type="SUPFAM" id="SSF51197">
    <property type="entry name" value="Clavaminate synthase-like"/>
    <property type="match status" value="1"/>
</dbReference>
<comment type="caution">
    <text evidence="13">The sequence shown here is derived from an EMBL/GenBank/DDBJ whole genome shotgun (WGS) entry which is preliminary data.</text>
</comment>
<dbReference type="EMBL" id="DROP01000222">
    <property type="protein sequence ID" value="HHI88959.1"/>
    <property type="molecule type" value="Genomic_DNA"/>
</dbReference>
<gene>
    <name evidence="13" type="ORF">ENK01_03310</name>
</gene>
<dbReference type="PRINTS" id="PR00682">
    <property type="entry name" value="IPNSYNTHASE"/>
</dbReference>
<reference evidence="13" key="1">
    <citation type="journal article" date="2020" name="mSystems">
        <title>Genome- and Community-Level Interaction Insights into Carbon Utilization and Element Cycling Functions of Hydrothermarchaeota in Hydrothermal Sediment.</title>
        <authorList>
            <person name="Zhou Z."/>
            <person name="Liu Y."/>
            <person name="Xu W."/>
            <person name="Pan J."/>
            <person name="Luo Z.H."/>
            <person name="Li M."/>
        </authorList>
    </citation>
    <scope>NUCLEOTIDE SEQUENCE [LARGE SCALE GENOMIC DNA]</scope>
    <source>
        <strain evidence="13">HyVt-538</strain>
    </source>
</reference>
<comment type="catalytic activity">
    <reaction evidence="9">
        <text>2-oxoglutarate + O2 + 2 H(+) = ethene + 3 CO2 + H2O</text>
        <dbReference type="Rhea" id="RHEA:31523"/>
        <dbReference type="ChEBI" id="CHEBI:15377"/>
        <dbReference type="ChEBI" id="CHEBI:15378"/>
        <dbReference type="ChEBI" id="CHEBI:15379"/>
        <dbReference type="ChEBI" id="CHEBI:16526"/>
        <dbReference type="ChEBI" id="CHEBI:16810"/>
        <dbReference type="ChEBI" id="CHEBI:18153"/>
        <dbReference type="EC" id="1.13.12.19"/>
    </reaction>
</comment>
<sequence>MSLPIFDISTLRLAPYSPQARQQAERLREICHAQGFCYLTGHGLEEKAEAVFTMMKQFFALPRADRLALDINNSPAFRGYTVLGDERTKGARDWRDQMDFSLDMPAPHLGPQDPDWLKLRGPNQWPDALPAMKPLINAWLADMYEIGKTVLSALSMGLGLEADYFDPYFTPRGDDRLKLIRYRVPEDGGTEQGVGWHHDTGFLTFIVQDEIGGLQVDIDGQIIDAVPMKGAMIMNLGEMLQVATGGYLRATPHRVKSPPPGRERLSIAYFFNPKLEARFAPIP</sequence>
<evidence type="ECO:0000256" key="8">
    <source>
        <dbReference type="ARBA" id="ARBA00031282"/>
    </source>
</evidence>
<evidence type="ECO:0000256" key="7">
    <source>
        <dbReference type="ARBA" id="ARBA00031011"/>
    </source>
</evidence>
<dbReference type="EC" id="1.14.20.7" evidence="3"/>
<evidence type="ECO:0000256" key="10">
    <source>
        <dbReference type="ARBA" id="ARBA00049359"/>
    </source>
</evidence>
<keyword evidence="11" id="KW-0408">Iron</keyword>
<evidence type="ECO:0000256" key="6">
    <source>
        <dbReference type="ARBA" id="ARBA00022666"/>
    </source>
</evidence>
<dbReference type="EC" id="1.13.12.19" evidence="4"/>
<dbReference type="InterPro" id="IPR044861">
    <property type="entry name" value="IPNS-like_FE2OG_OXY"/>
</dbReference>
<dbReference type="InterPro" id="IPR026992">
    <property type="entry name" value="DIOX_N"/>
</dbReference>
<evidence type="ECO:0000256" key="3">
    <source>
        <dbReference type="ARBA" id="ARBA00012293"/>
    </source>
</evidence>
<keyword evidence="6" id="KW-0266">Ethylene biosynthesis</keyword>
<dbReference type="InterPro" id="IPR005123">
    <property type="entry name" value="Oxoglu/Fe-dep_dioxygenase_dom"/>
</dbReference>
<accession>A0A7V5NX94</accession>
<feature type="non-terminal residue" evidence="13">
    <location>
        <position position="283"/>
    </location>
</feature>
<dbReference type="Proteomes" id="UP000885806">
    <property type="component" value="Unassembled WGS sequence"/>
</dbReference>
<keyword evidence="11" id="KW-0479">Metal-binding</keyword>
<dbReference type="InterPro" id="IPR027443">
    <property type="entry name" value="IPNS-like_sf"/>
</dbReference>
<evidence type="ECO:0000259" key="12">
    <source>
        <dbReference type="PROSITE" id="PS51471"/>
    </source>
</evidence>
<evidence type="ECO:0000256" key="9">
    <source>
        <dbReference type="ARBA" id="ARBA00047725"/>
    </source>
</evidence>
<dbReference type="Pfam" id="PF14226">
    <property type="entry name" value="DIOX_N"/>
    <property type="match status" value="1"/>
</dbReference>
<comment type="catalytic activity">
    <reaction evidence="10">
        <text>L-arginine + 2-oxoglutarate + O2 = guanidine + L-glutamate 5-semialdehyde + succinate + CO2</text>
        <dbReference type="Rhea" id="RHEA:31535"/>
        <dbReference type="ChEBI" id="CHEBI:15379"/>
        <dbReference type="ChEBI" id="CHEBI:16526"/>
        <dbReference type="ChEBI" id="CHEBI:16810"/>
        <dbReference type="ChEBI" id="CHEBI:30031"/>
        <dbReference type="ChEBI" id="CHEBI:30087"/>
        <dbReference type="ChEBI" id="CHEBI:32682"/>
        <dbReference type="ChEBI" id="CHEBI:58066"/>
        <dbReference type="EC" id="1.14.20.7"/>
    </reaction>
</comment>
<dbReference type="PROSITE" id="PS51471">
    <property type="entry name" value="FE2OG_OXY"/>
    <property type="match status" value="1"/>
</dbReference>